<dbReference type="InterPro" id="IPR035919">
    <property type="entry name" value="EAL_sf"/>
</dbReference>
<feature type="domain" description="GGDEF" evidence="8">
    <location>
        <begin position="299"/>
        <end position="444"/>
    </location>
</feature>
<keyword evidence="2" id="KW-0973">c-di-GMP</keyword>
<dbReference type="CDD" id="cd01948">
    <property type="entry name" value="EAL"/>
    <property type="match status" value="1"/>
</dbReference>
<evidence type="ECO:0000313" key="9">
    <source>
        <dbReference type="EMBL" id="NEX20812.1"/>
    </source>
</evidence>
<dbReference type="InterPro" id="IPR052155">
    <property type="entry name" value="Biofilm_reg_signaling"/>
</dbReference>
<accession>A0A6P1DXG6</accession>
<dbReference type="InterPro" id="IPR000700">
    <property type="entry name" value="PAS-assoc_C"/>
</dbReference>
<dbReference type="SUPFAM" id="SSF141868">
    <property type="entry name" value="EAL domain-like"/>
    <property type="match status" value="1"/>
</dbReference>
<dbReference type="EC" id="3.1.4.52" evidence="1"/>
<evidence type="ECO:0000313" key="10">
    <source>
        <dbReference type="Proteomes" id="UP000471640"/>
    </source>
</evidence>
<dbReference type="PROSITE" id="PS50887">
    <property type="entry name" value="GGDEF"/>
    <property type="match status" value="1"/>
</dbReference>
<evidence type="ECO:0000259" key="7">
    <source>
        <dbReference type="PROSITE" id="PS50883"/>
    </source>
</evidence>
<evidence type="ECO:0000256" key="1">
    <source>
        <dbReference type="ARBA" id="ARBA00012282"/>
    </source>
</evidence>
<dbReference type="InterPro" id="IPR001633">
    <property type="entry name" value="EAL_dom"/>
</dbReference>
<keyword evidence="3" id="KW-0597">Phosphoprotein</keyword>
<dbReference type="AlphaFoldDB" id="A0A6P1DXG6"/>
<evidence type="ECO:0000259" key="8">
    <source>
        <dbReference type="PROSITE" id="PS50887"/>
    </source>
</evidence>
<proteinExistence type="predicted"/>
<dbReference type="RefSeq" id="WP_164653920.1">
    <property type="nucleotide sequence ID" value="NZ_JAAIJR010000037.1"/>
</dbReference>
<protein>
    <recommendedName>
        <fullName evidence="1">cyclic-guanylate-specific phosphodiesterase</fullName>
        <ecNumber evidence="1">3.1.4.52</ecNumber>
    </recommendedName>
</protein>
<feature type="domain" description="EAL" evidence="7">
    <location>
        <begin position="453"/>
        <end position="707"/>
    </location>
</feature>
<gene>
    <name evidence="9" type="ORF">G3480_10895</name>
</gene>
<dbReference type="Gene3D" id="3.30.70.270">
    <property type="match status" value="1"/>
</dbReference>
<dbReference type="Pfam" id="PF00563">
    <property type="entry name" value="EAL"/>
    <property type="match status" value="1"/>
</dbReference>
<dbReference type="PROSITE" id="PS50883">
    <property type="entry name" value="EAL"/>
    <property type="match status" value="1"/>
</dbReference>
<dbReference type="SUPFAM" id="SSF55073">
    <property type="entry name" value="Nucleotide cyclase"/>
    <property type="match status" value="1"/>
</dbReference>
<dbReference type="CDD" id="cd01949">
    <property type="entry name" value="GGDEF"/>
    <property type="match status" value="1"/>
</dbReference>
<dbReference type="GO" id="GO:0000160">
    <property type="term" value="P:phosphorelay signal transduction system"/>
    <property type="evidence" value="ECO:0007669"/>
    <property type="project" value="InterPro"/>
</dbReference>
<dbReference type="InterPro" id="IPR000160">
    <property type="entry name" value="GGDEF_dom"/>
</dbReference>
<dbReference type="PANTHER" id="PTHR44757:SF2">
    <property type="entry name" value="BIOFILM ARCHITECTURE MAINTENANCE PROTEIN MBAA"/>
    <property type="match status" value="1"/>
</dbReference>
<dbReference type="PROSITE" id="PS50110">
    <property type="entry name" value="RESPONSE_REGULATORY"/>
    <property type="match status" value="1"/>
</dbReference>
<dbReference type="Pfam" id="PF00990">
    <property type="entry name" value="GGDEF"/>
    <property type="match status" value="2"/>
</dbReference>
<dbReference type="GO" id="GO:0071111">
    <property type="term" value="F:cyclic-guanylate-specific phosphodiesterase activity"/>
    <property type="evidence" value="ECO:0007669"/>
    <property type="project" value="UniProtKB-EC"/>
</dbReference>
<dbReference type="SMART" id="SM00448">
    <property type="entry name" value="REC"/>
    <property type="match status" value="1"/>
</dbReference>
<evidence type="ECO:0000259" key="6">
    <source>
        <dbReference type="PROSITE" id="PS50113"/>
    </source>
</evidence>
<keyword evidence="10" id="KW-1185">Reference proteome</keyword>
<dbReference type="SMART" id="SM00052">
    <property type="entry name" value="EAL"/>
    <property type="match status" value="1"/>
</dbReference>
<dbReference type="InterPro" id="IPR043128">
    <property type="entry name" value="Rev_trsase/Diguanyl_cyclase"/>
</dbReference>
<dbReference type="Pfam" id="PF00072">
    <property type="entry name" value="Response_reg"/>
    <property type="match status" value="1"/>
</dbReference>
<feature type="domain" description="PAC" evidence="6">
    <location>
        <begin position="215"/>
        <end position="267"/>
    </location>
</feature>
<dbReference type="InterPro" id="IPR011006">
    <property type="entry name" value="CheY-like_superfamily"/>
</dbReference>
<dbReference type="PROSITE" id="PS50113">
    <property type="entry name" value="PAC"/>
    <property type="match status" value="1"/>
</dbReference>
<dbReference type="SUPFAM" id="SSF52172">
    <property type="entry name" value="CheY-like"/>
    <property type="match status" value="1"/>
</dbReference>
<feature type="region of interest" description="Disordered" evidence="4">
    <location>
        <begin position="707"/>
        <end position="726"/>
    </location>
</feature>
<feature type="domain" description="Response regulatory" evidence="5">
    <location>
        <begin position="11"/>
        <end position="128"/>
    </location>
</feature>
<dbReference type="Proteomes" id="UP000471640">
    <property type="component" value="Unassembled WGS sequence"/>
</dbReference>
<dbReference type="Gene3D" id="3.20.20.450">
    <property type="entry name" value="EAL domain"/>
    <property type="match status" value="1"/>
</dbReference>
<name>A0A6P1DXG6_9GAMM</name>
<dbReference type="SUPFAM" id="SSF55785">
    <property type="entry name" value="PYP-like sensor domain (PAS domain)"/>
    <property type="match status" value="1"/>
</dbReference>
<dbReference type="SMART" id="SM00267">
    <property type="entry name" value="GGDEF"/>
    <property type="match status" value="1"/>
</dbReference>
<feature type="compositionally biased region" description="Low complexity" evidence="4">
    <location>
        <begin position="715"/>
        <end position="726"/>
    </location>
</feature>
<dbReference type="Gene3D" id="3.40.50.2300">
    <property type="match status" value="1"/>
</dbReference>
<dbReference type="Gene3D" id="3.30.450.20">
    <property type="entry name" value="PAS domain"/>
    <property type="match status" value="1"/>
</dbReference>
<dbReference type="FunFam" id="3.20.20.450:FF:000001">
    <property type="entry name" value="Cyclic di-GMP phosphodiesterase yahA"/>
    <property type="match status" value="1"/>
</dbReference>
<evidence type="ECO:0000256" key="2">
    <source>
        <dbReference type="ARBA" id="ARBA00022636"/>
    </source>
</evidence>
<dbReference type="EMBL" id="JAAIJR010000037">
    <property type="protein sequence ID" value="NEX20812.1"/>
    <property type="molecule type" value="Genomic_DNA"/>
</dbReference>
<organism evidence="9 10">
    <name type="scientific">Thiorhodococcus mannitoliphagus</name>
    <dbReference type="NCBI Taxonomy" id="329406"/>
    <lineage>
        <taxon>Bacteria</taxon>
        <taxon>Pseudomonadati</taxon>
        <taxon>Pseudomonadota</taxon>
        <taxon>Gammaproteobacteria</taxon>
        <taxon>Chromatiales</taxon>
        <taxon>Chromatiaceae</taxon>
        <taxon>Thiorhodococcus</taxon>
    </lineage>
</organism>
<dbReference type="InterPro" id="IPR029787">
    <property type="entry name" value="Nucleotide_cyclase"/>
</dbReference>
<reference evidence="9 10" key="2">
    <citation type="submission" date="2020-02" db="EMBL/GenBank/DDBJ databases">
        <title>Genome sequences of Thiorhodococcus mannitoliphagus and Thiorhodococcus minor, purple sulfur photosynthetic bacteria in the gammaproteobacterial family, Chromatiaceae.</title>
        <authorList>
            <person name="Aviles F.A."/>
            <person name="Meyer T.E."/>
            <person name="Kyndt J.A."/>
        </authorList>
    </citation>
    <scope>NUCLEOTIDE SEQUENCE [LARGE SCALE GENOMIC DNA]</scope>
    <source>
        <strain evidence="9 10">DSM 18266</strain>
    </source>
</reference>
<comment type="caution">
    <text evidence="9">The sequence shown here is derived from an EMBL/GenBank/DDBJ whole genome shotgun (WGS) entry which is preliminary data.</text>
</comment>
<evidence type="ECO:0000259" key="5">
    <source>
        <dbReference type="PROSITE" id="PS50110"/>
    </source>
</evidence>
<feature type="modified residue" description="4-aspartylphosphate" evidence="3">
    <location>
        <position position="61"/>
    </location>
</feature>
<dbReference type="InterPro" id="IPR001789">
    <property type="entry name" value="Sig_transdc_resp-reg_receiver"/>
</dbReference>
<evidence type="ECO:0000256" key="3">
    <source>
        <dbReference type="PROSITE-ProRule" id="PRU00169"/>
    </source>
</evidence>
<dbReference type="InterPro" id="IPR035965">
    <property type="entry name" value="PAS-like_dom_sf"/>
</dbReference>
<evidence type="ECO:0000256" key="4">
    <source>
        <dbReference type="SAM" id="MobiDB-lite"/>
    </source>
</evidence>
<dbReference type="NCBIfam" id="TIGR00254">
    <property type="entry name" value="GGDEF"/>
    <property type="match status" value="1"/>
</dbReference>
<dbReference type="PANTHER" id="PTHR44757">
    <property type="entry name" value="DIGUANYLATE CYCLASE DGCP"/>
    <property type="match status" value="1"/>
</dbReference>
<reference evidence="10" key="1">
    <citation type="journal article" date="2020" name="Microbiol. Resour. Announc.">
        <title>Draft Genome Sequences of Thiorhodococcus mannitoliphagus and Thiorhodococcus minor, Purple Sulfur Photosynthetic Bacteria in the Gammaproteobacterial Family Chromatiaceae.</title>
        <authorList>
            <person name="Aviles F.A."/>
            <person name="Meyer T.E."/>
            <person name="Kyndt J.A."/>
        </authorList>
    </citation>
    <scope>NUCLEOTIDE SEQUENCE [LARGE SCALE GENOMIC DNA]</scope>
    <source>
        <strain evidence="10">DSM 18266</strain>
    </source>
</reference>
<sequence>MAEKESSQRIRVLIVDDDITSRYLVVATLEQAEMEVSEAGDGREALDLLAQGPLPDIMLLDVMMPVMDGYAACAQVRALPEGAHLPILMMTGLDDEASITQAYEVGATDFVGKPVSPQLLLHRIRYMVRASEATEALFHSQRRLAAAQRMARIGHWEWDVERVSPWWSEQALEIMGQRPGAGGCGLAPLLESTHARDKARVAAWFEELTQTLEPSELTHCIIGPDGEERYLRQFVEPRPQDAATSVPLYGAVQDITRLREAEDHIHRLAYFDNLTGLPNRVFFLQFLEQTLKLLPRHQRPGALLFLDLDNFKQVNDTLGHTSGDLLLQSVAERLVGSLRAIDLVSRFEGMDERQHLARLGGDEFALLLPEIHSGQDAARVASRILDALATPFTLKGHDVVVSPSIGITVFPEDGISASDLLRNSDLAMYHAKRAGKNTFKFFDASLNKSALTRLRTENALRHALENEELRLHFQPQLDTRTGRMQGLEALLRWRHPELGEISPAVFIPIAEETGLILPIGEWVMRTACQQLRAWQASGSAIQRVAVNVSACQFKNRDFTNLVARILAESGLDPACLELELTESILMDHADESIGMLHQLKALGVQLAIDDFGTGYSSLSYLKRFPIDRLKIDKSFIYNIENDRDNAAIAQAVIAMAETMALHVTAEGVETREQLQFLSASCCGEVQGFFFSKPVPVDEVPETIRRLAEHHNGTDSGASGEGLSESE</sequence>